<dbReference type="EMBL" id="MN961672">
    <property type="protein sequence ID" value="QIZ23409.1"/>
    <property type="molecule type" value="Genomic_DNA"/>
</dbReference>
<name>A0A6H1QAR3_PSEAI</name>
<evidence type="ECO:0000256" key="1">
    <source>
        <dbReference type="SAM" id="MobiDB-lite"/>
    </source>
</evidence>
<feature type="region of interest" description="Disordered" evidence="1">
    <location>
        <begin position="107"/>
        <end position="207"/>
    </location>
</feature>
<feature type="compositionally biased region" description="Basic and acidic residues" evidence="1">
    <location>
        <begin position="165"/>
        <end position="191"/>
    </location>
</feature>
<protein>
    <submittedName>
        <fullName evidence="3">IncQ plasmid conjugative transfer DNA primase TraO (PTi TraA homolog)</fullName>
    </submittedName>
</protein>
<reference evidence="3" key="1">
    <citation type="submission" date="2020-01" db="EMBL/GenBank/DDBJ databases">
        <authorList>
            <person name="Zhou D."/>
        </authorList>
    </citation>
    <scope>NUCLEOTIDE SEQUENCE</scope>
    <source>
        <strain evidence="2">201330</strain>
        <strain evidence="3">PA15W</strain>
        <plasmid evidence="2">p201330-IMP</plasmid>
        <plasmid evidence="3">pPA15W-NR</plasmid>
    </source>
</reference>
<feature type="compositionally biased region" description="Basic and acidic residues" evidence="1">
    <location>
        <begin position="107"/>
        <end position="117"/>
    </location>
</feature>
<dbReference type="EMBL" id="MN961671">
    <property type="protein sequence ID" value="QIZ23226.1"/>
    <property type="molecule type" value="Genomic_DNA"/>
</dbReference>
<sequence>MERPPITGVLLAFGAAPYKFEKDESASFYVQLQLPTGETKTLWGVGLEKALEDSGVQLGEVLTAQNLGRQPVEVDIKVRDEDGKLTGEVRREVVHRNVWSVMGAPELDWRRDAEQKEQPGQSDNDQARGGPADSSSTERAAAGATATSTDQVFADAGNASAQETSVKDSARTGSRRDKRDRSPSRGRRAEPAEAGVQQHGAAGTGGGLGPDLVSKAFSAPFNVATALGGLFSTSFKEVGHKFTARSVDGYGVLEGQLSDLANAVERKATWLKSQGEIDGQVAPGAAQTAEDLKRLLGDFDTLSGRFSDMGSKLGYDYAETLEKHSTSMKSALDSLNGKVEIIAELQELVSKLVDKLERLFSNIKMGR</sequence>
<geneLocation type="plasmid" evidence="3">
    <name>pPA15W-NR</name>
</geneLocation>
<proteinExistence type="predicted"/>
<keyword evidence="3" id="KW-0614">Plasmid</keyword>
<organism evidence="3">
    <name type="scientific">Pseudomonas aeruginosa</name>
    <dbReference type="NCBI Taxonomy" id="287"/>
    <lineage>
        <taxon>Bacteria</taxon>
        <taxon>Pseudomonadati</taxon>
        <taxon>Pseudomonadota</taxon>
        <taxon>Gammaproteobacteria</taxon>
        <taxon>Pseudomonadales</taxon>
        <taxon>Pseudomonadaceae</taxon>
        <taxon>Pseudomonas</taxon>
    </lineage>
</organism>
<accession>A0A6H1QAR3</accession>
<dbReference type="RefSeq" id="WP_023118066.1">
    <property type="nucleotide sequence ID" value="NZ_CAADOK010000151.1"/>
</dbReference>
<evidence type="ECO:0000313" key="2">
    <source>
        <dbReference type="EMBL" id="QIZ23226.1"/>
    </source>
</evidence>
<dbReference type="AlphaFoldDB" id="A0A6H1QAR3"/>
<geneLocation type="plasmid" evidence="2">
    <name>p201330-IMP</name>
</geneLocation>
<dbReference type="GeneID" id="97170799"/>
<evidence type="ECO:0000313" key="3">
    <source>
        <dbReference type="EMBL" id="QIZ23409.1"/>
    </source>
</evidence>